<evidence type="ECO:0000259" key="1">
    <source>
        <dbReference type="Pfam" id="PF01408"/>
    </source>
</evidence>
<proteinExistence type="predicted"/>
<dbReference type="Proteomes" id="UP000700596">
    <property type="component" value="Unassembled WGS sequence"/>
</dbReference>
<dbReference type="InterPro" id="IPR051317">
    <property type="entry name" value="Gfo/Idh/MocA_oxidoreduct"/>
</dbReference>
<sequence>MSPSVPQKPLRTALIGLSSSAATSWASAAHLPNFQIDGGKQRFAITALLNSSEDAAKKAVSTYNLPAETKTYGKPEDLANDAAIDFVVCNTRVDKHYQTTLSSIKAGKDAYIEWPVAGNQQHIQELVDAARQSGARVAIGLQRRWAPPILKIKEIVSSGRLGKILSSELRQYGGTVDREKVASGIKYFADRSVGGNVITISVGHAIDFAQSVVGELVKDTVQTRLELQRPEVLVRDPQTGDIIETIRSNVPDLLSLHGRISSPHASENATLNYLFRRGQPFPGTPVLDWRINFEKGEARLSSVKATGLEADPSEILIQIHHFDTDEVENIPWEWSEEQKQVPYSARNVLSSLFAFADGKEAVEGWVSVEDAARRAEQIEGWLRSSGW</sequence>
<dbReference type="InterPro" id="IPR000683">
    <property type="entry name" value="Gfo/Idh/MocA-like_OxRdtase_N"/>
</dbReference>
<evidence type="ECO:0000259" key="2">
    <source>
        <dbReference type="Pfam" id="PF22685"/>
    </source>
</evidence>
<gene>
    <name evidence="3" type="ORF">B0J11DRAFT_597226</name>
</gene>
<evidence type="ECO:0000313" key="4">
    <source>
        <dbReference type="Proteomes" id="UP000700596"/>
    </source>
</evidence>
<dbReference type="PANTHER" id="PTHR43708:SF1">
    <property type="entry name" value="GALACTOSE_LACTOSE METABOLISM REGULATORY PROTEIN GAL80"/>
    <property type="match status" value="1"/>
</dbReference>
<dbReference type="PANTHER" id="PTHR43708">
    <property type="entry name" value="CONSERVED EXPRESSED OXIDOREDUCTASE (EUROFUNG)"/>
    <property type="match status" value="1"/>
</dbReference>
<dbReference type="InterPro" id="IPR055080">
    <property type="entry name" value="Gal80p-like_C"/>
</dbReference>
<dbReference type="Gene3D" id="3.40.50.720">
    <property type="entry name" value="NAD(P)-binding Rossmann-like Domain"/>
    <property type="match status" value="1"/>
</dbReference>
<reference evidence="3" key="1">
    <citation type="journal article" date="2021" name="Nat. Commun.">
        <title>Genetic determinants of endophytism in the Arabidopsis root mycobiome.</title>
        <authorList>
            <person name="Mesny F."/>
            <person name="Miyauchi S."/>
            <person name="Thiergart T."/>
            <person name="Pickel B."/>
            <person name="Atanasova L."/>
            <person name="Karlsson M."/>
            <person name="Huettel B."/>
            <person name="Barry K.W."/>
            <person name="Haridas S."/>
            <person name="Chen C."/>
            <person name="Bauer D."/>
            <person name="Andreopoulos W."/>
            <person name="Pangilinan J."/>
            <person name="LaButti K."/>
            <person name="Riley R."/>
            <person name="Lipzen A."/>
            <person name="Clum A."/>
            <person name="Drula E."/>
            <person name="Henrissat B."/>
            <person name="Kohler A."/>
            <person name="Grigoriev I.V."/>
            <person name="Martin F.M."/>
            <person name="Hacquard S."/>
        </authorList>
    </citation>
    <scope>NUCLEOTIDE SEQUENCE</scope>
    <source>
        <strain evidence="3">MPI-CAGE-CH-0243</strain>
    </source>
</reference>
<dbReference type="SUPFAM" id="SSF55347">
    <property type="entry name" value="Glyceraldehyde-3-phosphate dehydrogenase-like, C-terminal domain"/>
    <property type="match status" value="1"/>
</dbReference>
<keyword evidence="4" id="KW-1185">Reference proteome</keyword>
<dbReference type="EMBL" id="JAGMWT010000002">
    <property type="protein sequence ID" value="KAH7135947.1"/>
    <property type="molecule type" value="Genomic_DNA"/>
</dbReference>
<feature type="domain" description="Gfo/Idh/MocA-like oxidoreductase N-terminal" evidence="1">
    <location>
        <begin position="11"/>
        <end position="140"/>
    </location>
</feature>
<dbReference type="Gene3D" id="3.30.360.10">
    <property type="entry name" value="Dihydrodipicolinate Reductase, domain 2"/>
    <property type="match status" value="1"/>
</dbReference>
<dbReference type="SUPFAM" id="SSF51735">
    <property type="entry name" value="NAD(P)-binding Rossmann-fold domains"/>
    <property type="match status" value="1"/>
</dbReference>
<dbReference type="OrthoDB" id="446809at2759"/>
<dbReference type="Pfam" id="PF01408">
    <property type="entry name" value="GFO_IDH_MocA"/>
    <property type="match status" value="1"/>
</dbReference>
<organism evidence="3 4">
    <name type="scientific">Dendryphion nanum</name>
    <dbReference type="NCBI Taxonomy" id="256645"/>
    <lineage>
        <taxon>Eukaryota</taxon>
        <taxon>Fungi</taxon>
        <taxon>Dikarya</taxon>
        <taxon>Ascomycota</taxon>
        <taxon>Pezizomycotina</taxon>
        <taxon>Dothideomycetes</taxon>
        <taxon>Pleosporomycetidae</taxon>
        <taxon>Pleosporales</taxon>
        <taxon>Torulaceae</taxon>
        <taxon>Dendryphion</taxon>
    </lineage>
</organism>
<protein>
    <submittedName>
        <fullName evidence="3">Oxidoreductase</fullName>
    </submittedName>
</protein>
<accession>A0A9P9IW91</accession>
<name>A0A9P9IW91_9PLEO</name>
<comment type="caution">
    <text evidence="3">The sequence shown here is derived from an EMBL/GenBank/DDBJ whole genome shotgun (WGS) entry which is preliminary data.</text>
</comment>
<dbReference type="InterPro" id="IPR036291">
    <property type="entry name" value="NAD(P)-bd_dom_sf"/>
</dbReference>
<feature type="domain" description="Gal80p-like C-terminal" evidence="2">
    <location>
        <begin position="147"/>
        <end position="301"/>
    </location>
</feature>
<dbReference type="Pfam" id="PF22685">
    <property type="entry name" value="Gal80p_C-like"/>
    <property type="match status" value="1"/>
</dbReference>
<dbReference type="AlphaFoldDB" id="A0A9P9IW91"/>
<dbReference type="GO" id="GO:0000166">
    <property type="term" value="F:nucleotide binding"/>
    <property type="evidence" value="ECO:0007669"/>
    <property type="project" value="InterPro"/>
</dbReference>
<evidence type="ECO:0000313" key="3">
    <source>
        <dbReference type="EMBL" id="KAH7135947.1"/>
    </source>
</evidence>